<comment type="caution">
    <text evidence="3">The sequence shown here is derived from an EMBL/GenBank/DDBJ whole genome shotgun (WGS) entry which is preliminary data.</text>
</comment>
<feature type="compositionally biased region" description="Basic residues" evidence="1">
    <location>
        <begin position="160"/>
        <end position="179"/>
    </location>
</feature>
<feature type="compositionally biased region" description="Acidic residues" evidence="1">
    <location>
        <begin position="236"/>
        <end position="259"/>
    </location>
</feature>
<evidence type="ECO:0000313" key="4">
    <source>
        <dbReference type="Proteomes" id="UP001189429"/>
    </source>
</evidence>
<feature type="non-terminal residue" evidence="3">
    <location>
        <position position="856"/>
    </location>
</feature>
<feature type="compositionally biased region" description="Low complexity" evidence="1">
    <location>
        <begin position="101"/>
        <end position="119"/>
    </location>
</feature>
<feature type="region of interest" description="Disordered" evidence="1">
    <location>
        <begin position="42"/>
        <end position="416"/>
    </location>
</feature>
<feature type="compositionally biased region" description="Low complexity" evidence="1">
    <location>
        <begin position="717"/>
        <end position="736"/>
    </location>
</feature>
<dbReference type="Proteomes" id="UP001189429">
    <property type="component" value="Unassembled WGS sequence"/>
</dbReference>
<sequence length="856" mass="89680">MRLPTTIQLWLPLLCLPSLAVQLEGTRELSLLQSEAETAEARQKLKVNSEAVQEDQHRPKAGAESKRGAKAGSKPTREARQAKAKRQRKAEAKRQRKANVEAASEQKQDQQQQTEADAAGTHGSKVEANVQVEAEAATGAEQGVETEAAFQRMGEAEAKRQRKAKHKGKAEAKKQRRRKADAGAEAEAVTEAEQGAEAEAASQHVDKAEARRQRKAKQRGKAEARRQRRRKAEAGTEAEAEAESEQDAGVEAEAEAEADAEGKQKSEAEANAQVEAEAGAEAEQGVEAEAAIQHKGKAEARRQRKAKQRGKAEARRQAAAGAEVEAEAEGEPDSGVEAGAQPKESLSRLQPATESADTPGRSAGAAEGAAEEAPAASERWSGSLKFRKAQAGRAEAEGPSRRGGGRRPAAGVQGCRAAEEWGQRRLRAALGEGAGDGTGGGPAEEAGRHAGEPRGARLLRLGAHGVPEPPVVRGLHVAGARSRTSAAPGRTRASAATCAASTSGSGAVRRTCGCSGSRERRGPGAAGDVHAAEPGAPRSPPDATCSCRWAAPVTPPSRRIAGPSTRAGTSTRTAATRQTCDRRGPKFAHWCGAQEGQVKMLFVQAPLDAAKLAAEPSTRSSSALPVAPTEPGCYSFVPYGCPQHPQRSSSSWKKDAYPKAGENQGVCEAREKALMKWCGTSEVKMLFVHDVLADEGSEAEQAEQEKYGSPVSGPTGAGASAEEVAAAGEAPSDAEEPMPAAMEAAHPEVPAEPGCYVFTPQGCPQNSLFQKESTTRWVRDVYGEKHMGAGTDRAVCEGRGKSHYAPWCGTPSVETVFVAGAGGGPPAPGELWVPETGAPSGTRLAQTSSKRTRVPE</sequence>
<name>A0ABN9UVZ5_9DINO</name>
<feature type="compositionally biased region" description="Low complexity" evidence="1">
    <location>
        <begin position="126"/>
        <end position="137"/>
    </location>
</feature>
<feature type="region of interest" description="Disordered" evidence="1">
    <location>
        <begin position="481"/>
        <end position="579"/>
    </location>
</feature>
<evidence type="ECO:0000256" key="1">
    <source>
        <dbReference type="SAM" id="MobiDB-lite"/>
    </source>
</evidence>
<keyword evidence="2" id="KW-0732">Signal</keyword>
<evidence type="ECO:0000256" key="2">
    <source>
        <dbReference type="SAM" id="SignalP"/>
    </source>
</evidence>
<feature type="compositionally biased region" description="Low complexity" evidence="1">
    <location>
        <begin position="565"/>
        <end position="578"/>
    </location>
</feature>
<feature type="chain" id="PRO_5046100743" evidence="2">
    <location>
        <begin position="21"/>
        <end position="856"/>
    </location>
</feature>
<feature type="compositionally biased region" description="Gly residues" evidence="1">
    <location>
        <begin position="432"/>
        <end position="442"/>
    </location>
</feature>
<gene>
    <name evidence="3" type="ORF">PCOR1329_LOCUS52185</name>
</gene>
<feature type="region of interest" description="Disordered" evidence="1">
    <location>
        <begin position="697"/>
        <end position="736"/>
    </location>
</feature>
<feature type="compositionally biased region" description="Low complexity" evidence="1">
    <location>
        <begin position="489"/>
        <end position="507"/>
    </location>
</feature>
<feature type="compositionally biased region" description="Low complexity" evidence="1">
    <location>
        <begin position="359"/>
        <end position="379"/>
    </location>
</feature>
<dbReference type="EMBL" id="CAUYUJ010016347">
    <property type="protein sequence ID" value="CAK0864251.1"/>
    <property type="molecule type" value="Genomic_DNA"/>
</dbReference>
<accession>A0ABN9UVZ5</accession>
<feature type="region of interest" description="Disordered" evidence="1">
    <location>
        <begin position="430"/>
        <end position="451"/>
    </location>
</feature>
<organism evidence="3 4">
    <name type="scientific">Prorocentrum cordatum</name>
    <dbReference type="NCBI Taxonomy" id="2364126"/>
    <lineage>
        <taxon>Eukaryota</taxon>
        <taxon>Sar</taxon>
        <taxon>Alveolata</taxon>
        <taxon>Dinophyceae</taxon>
        <taxon>Prorocentrales</taxon>
        <taxon>Prorocentraceae</taxon>
        <taxon>Prorocentrum</taxon>
    </lineage>
</organism>
<feature type="region of interest" description="Disordered" evidence="1">
    <location>
        <begin position="835"/>
        <end position="856"/>
    </location>
</feature>
<proteinExistence type="predicted"/>
<feature type="compositionally biased region" description="Acidic residues" evidence="1">
    <location>
        <begin position="324"/>
        <end position="334"/>
    </location>
</feature>
<feature type="compositionally biased region" description="Basic and acidic residues" evidence="1">
    <location>
        <begin position="54"/>
        <end position="67"/>
    </location>
</feature>
<keyword evidence="4" id="KW-1185">Reference proteome</keyword>
<protein>
    <submittedName>
        <fullName evidence="3">Uncharacterized protein</fullName>
    </submittedName>
</protein>
<reference evidence="3" key="1">
    <citation type="submission" date="2023-10" db="EMBL/GenBank/DDBJ databases">
        <authorList>
            <person name="Chen Y."/>
            <person name="Shah S."/>
            <person name="Dougan E. K."/>
            <person name="Thang M."/>
            <person name="Chan C."/>
        </authorList>
    </citation>
    <scope>NUCLEOTIDE SEQUENCE [LARGE SCALE GENOMIC DNA]</scope>
</reference>
<feature type="signal peptide" evidence="2">
    <location>
        <begin position="1"/>
        <end position="20"/>
    </location>
</feature>
<evidence type="ECO:0000313" key="3">
    <source>
        <dbReference type="EMBL" id="CAK0864251.1"/>
    </source>
</evidence>
<feature type="compositionally biased region" description="Polar residues" evidence="1">
    <location>
        <begin position="347"/>
        <end position="356"/>
    </location>
</feature>